<organism evidence="1">
    <name type="scientific">Anguilla anguilla</name>
    <name type="common">European freshwater eel</name>
    <name type="synonym">Muraena anguilla</name>
    <dbReference type="NCBI Taxonomy" id="7936"/>
    <lineage>
        <taxon>Eukaryota</taxon>
        <taxon>Metazoa</taxon>
        <taxon>Chordata</taxon>
        <taxon>Craniata</taxon>
        <taxon>Vertebrata</taxon>
        <taxon>Euteleostomi</taxon>
        <taxon>Actinopterygii</taxon>
        <taxon>Neopterygii</taxon>
        <taxon>Teleostei</taxon>
        <taxon>Anguilliformes</taxon>
        <taxon>Anguillidae</taxon>
        <taxon>Anguilla</taxon>
    </lineage>
</organism>
<protein>
    <submittedName>
        <fullName evidence="1">Uncharacterized protein</fullName>
    </submittedName>
</protein>
<proteinExistence type="predicted"/>
<reference evidence="1" key="1">
    <citation type="submission" date="2014-11" db="EMBL/GenBank/DDBJ databases">
        <authorList>
            <person name="Amaro Gonzalez C."/>
        </authorList>
    </citation>
    <scope>NUCLEOTIDE SEQUENCE</scope>
</reference>
<name>A0A0E9TQ64_ANGAN</name>
<evidence type="ECO:0000313" key="1">
    <source>
        <dbReference type="EMBL" id="JAH55020.1"/>
    </source>
</evidence>
<accession>A0A0E9TQ64</accession>
<dbReference type="AlphaFoldDB" id="A0A0E9TQ64"/>
<reference evidence="1" key="2">
    <citation type="journal article" date="2015" name="Fish Shellfish Immunol.">
        <title>Early steps in the European eel (Anguilla anguilla)-Vibrio vulnificus interaction in the gills: Role of the RtxA13 toxin.</title>
        <authorList>
            <person name="Callol A."/>
            <person name="Pajuelo D."/>
            <person name="Ebbesson L."/>
            <person name="Teles M."/>
            <person name="MacKenzie S."/>
            <person name="Amaro C."/>
        </authorList>
    </citation>
    <scope>NUCLEOTIDE SEQUENCE</scope>
</reference>
<dbReference type="EMBL" id="GBXM01053557">
    <property type="protein sequence ID" value="JAH55020.1"/>
    <property type="molecule type" value="Transcribed_RNA"/>
</dbReference>
<sequence length="59" mass="6502">MDLLAGVVLIHATPALECHSISIFPAWIGDRVPHDDGMKYNSRRITICLLSCLLVLLAK</sequence>